<name>A0AAV2H383_LYMST</name>
<dbReference type="PANTHER" id="PTHR32026">
    <property type="entry name" value="METHYLTRANSFERASE-LIKE PROTEIN 24"/>
    <property type="match status" value="1"/>
</dbReference>
<gene>
    <name evidence="2" type="ORF">GSLYS_00002312001</name>
</gene>
<dbReference type="EMBL" id="CAXITT010000027">
    <property type="protein sequence ID" value="CAL1528142.1"/>
    <property type="molecule type" value="Genomic_DNA"/>
</dbReference>
<protein>
    <recommendedName>
        <fullName evidence="1">Methyltransferase domain-containing protein</fullName>
    </recommendedName>
</protein>
<keyword evidence="3" id="KW-1185">Reference proteome</keyword>
<evidence type="ECO:0000313" key="3">
    <source>
        <dbReference type="Proteomes" id="UP001497497"/>
    </source>
</evidence>
<reference evidence="2 3" key="1">
    <citation type="submission" date="2024-04" db="EMBL/GenBank/DDBJ databases">
        <authorList>
            <consortium name="Genoscope - CEA"/>
            <person name="William W."/>
        </authorList>
    </citation>
    <scope>NUCLEOTIDE SEQUENCE [LARGE SCALE GENOMIC DNA]</scope>
</reference>
<dbReference type="PANTHER" id="PTHR32026:SF10">
    <property type="entry name" value="METHYLTRANSFERASE-LIKE PROTEIN 24-RELATED"/>
    <property type="match status" value="1"/>
</dbReference>
<proteinExistence type="predicted"/>
<dbReference type="InterPro" id="IPR025714">
    <property type="entry name" value="Methyltranfer_dom"/>
</dbReference>
<dbReference type="InterPro" id="IPR026913">
    <property type="entry name" value="METTL24"/>
</dbReference>
<organism evidence="2 3">
    <name type="scientific">Lymnaea stagnalis</name>
    <name type="common">Great pond snail</name>
    <name type="synonym">Helix stagnalis</name>
    <dbReference type="NCBI Taxonomy" id="6523"/>
    <lineage>
        <taxon>Eukaryota</taxon>
        <taxon>Metazoa</taxon>
        <taxon>Spiralia</taxon>
        <taxon>Lophotrochozoa</taxon>
        <taxon>Mollusca</taxon>
        <taxon>Gastropoda</taxon>
        <taxon>Heterobranchia</taxon>
        <taxon>Euthyneura</taxon>
        <taxon>Panpulmonata</taxon>
        <taxon>Hygrophila</taxon>
        <taxon>Lymnaeoidea</taxon>
        <taxon>Lymnaeidae</taxon>
        <taxon>Lymnaea</taxon>
    </lineage>
</organism>
<accession>A0AAV2H383</accession>
<dbReference type="Proteomes" id="UP001497497">
    <property type="component" value="Unassembled WGS sequence"/>
</dbReference>
<feature type="domain" description="Methyltransferase" evidence="1">
    <location>
        <begin position="97"/>
        <end position="257"/>
    </location>
</feature>
<evidence type="ECO:0000259" key="1">
    <source>
        <dbReference type="Pfam" id="PF13383"/>
    </source>
</evidence>
<dbReference type="AlphaFoldDB" id="A0AAV2H383"/>
<comment type="caution">
    <text evidence="2">The sequence shown here is derived from an EMBL/GenBank/DDBJ whole genome shotgun (WGS) entry which is preliminary data.</text>
</comment>
<sequence>MHQKKSMLYLFTRLHRHKMAKITVVLLILCLAVIFLLHQQLSKPYRRGVPDIDPELWRLLGPQDLTKLKPAVTPQLPQIHIKNIPPIIIKNSWTIREVEEQFFRFVENKDIKCERDLRLGSWNDGGWNVCMSPPYKLLSPCVVFSFGIGDDWQFDDSIANGYSCTVLAFDPSIPVPRSMRSPLIHFRKIGLGAKNERNSKGWDLKTLRQHFKDEGYWGVTVDYVKMDIELMEWDVLKQVIRDGSLEHVKQLGFEMHTPELSRIYKKANQTLPERNQTAAKLEFIQMFETLHALERIGFKKFNYRMNPFGDYKSVYTSRDRSCCYELHYINTRFLTENNTIVHSKDSPLFH</sequence>
<evidence type="ECO:0000313" key="2">
    <source>
        <dbReference type="EMBL" id="CAL1528142.1"/>
    </source>
</evidence>
<dbReference type="Pfam" id="PF13383">
    <property type="entry name" value="Methyltransf_22"/>
    <property type="match status" value="1"/>
</dbReference>